<proteinExistence type="predicted"/>
<sequence>MPAQLNRLRLWCAPGTSPDKWLQRFGEARPDVTVELIAGVSDSAAFDELLSFHADVALVRHSVGEALTQREFPGGVRLHAVGLYDEDAAVVAARDHDAEYWDEHDSIPPEDAAEWMRLDPADYPDDVSGQRMMVEVVATGAGAVVELPFPLARMLSRKDVVVRRLQVEPRTRVSVVWVHPDSLDAVAGIAFTDTERDAREGMIQDFVGVLRGRRAGSSRASAQMAAKPAQSGKQQTAAQQKARTSRKGSAHRKGSAQQPSVRRSGFSRKVRRKY</sequence>
<protein>
    <recommendedName>
        <fullName evidence="4">LysR family transcriptional regulator</fullName>
    </recommendedName>
</protein>
<dbReference type="AlphaFoldDB" id="A0AAP4C7H9"/>
<reference evidence="2" key="1">
    <citation type="submission" date="2023-05" db="EMBL/GenBank/DDBJ databases">
        <title>Cataloging the Phylogenetic Diversity of Human Bladder Bacteria.</title>
        <authorList>
            <person name="Du J."/>
        </authorList>
    </citation>
    <scope>NUCLEOTIDE SEQUENCE</scope>
    <source>
        <strain evidence="2">UMB9978</strain>
    </source>
</reference>
<accession>A0AAP4C7H9</accession>
<feature type="compositionally biased region" description="Basic residues" evidence="1">
    <location>
        <begin position="265"/>
        <end position="274"/>
    </location>
</feature>
<comment type="caution">
    <text evidence="2">The sequence shown here is derived from an EMBL/GenBank/DDBJ whole genome shotgun (WGS) entry which is preliminary data.</text>
</comment>
<dbReference type="RefSeq" id="WP_285332523.1">
    <property type="nucleotide sequence ID" value="NZ_JASODW010000002.1"/>
</dbReference>
<gene>
    <name evidence="2" type="ORF">QP116_02215</name>
</gene>
<organism evidence="2 3">
    <name type="scientific">Pseudoglutamicibacter cumminsii</name>
    <dbReference type="NCBI Taxonomy" id="156979"/>
    <lineage>
        <taxon>Bacteria</taxon>
        <taxon>Bacillati</taxon>
        <taxon>Actinomycetota</taxon>
        <taxon>Actinomycetes</taxon>
        <taxon>Micrococcales</taxon>
        <taxon>Micrococcaceae</taxon>
        <taxon>Pseudoglutamicibacter</taxon>
    </lineage>
</organism>
<evidence type="ECO:0008006" key="4">
    <source>
        <dbReference type="Google" id="ProtNLM"/>
    </source>
</evidence>
<feature type="compositionally biased region" description="Basic residues" evidence="1">
    <location>
        <begin position="243"/>
        <end position="254"/>
    </location>
</feature>
<dbReference type="EMBL" id="JASODW010000002">
    <property type="protein sequence ID" value="MDK6274568.1"/>
    <property type="molecule type" value="Genomic_DNA"/>
</dbReference>
<dbReference type="Proteomes" id="UP001240483">
    <property type="component" value="Unassembled WGS sequence"/>
</dbReference>
<evidence type="ECO:0000256" key="1">
    <source>
        <dbReference type="SAM" id="MobiDB-lite"/>
    </source>
</evidence>
<feature type="compositionally biased region" description="Low complexity" evidence="1">
    <location>
        <begin position="229"/>
        <end position="242"/>
    </location>
</feature>
<evidence type="ECO:0000313" key="3">
    <source>
        <dbReference type="Proteomes" id="UP001240483"/>
    </source>
</evidence>
<dbReference type="SUPFAM" id="SSF53850">
    <property type="entry name" value="Periplasmic binding protein-like II"/>
    <property type="match status" value="1"/>
</dbReference>
<feature type="region of interest" description="Disordered" evidence="1">
    <location>
        <begin position="218"/>
        <end position="274"/>
    </location>
</feature>
<name>A0AAP4C7H9_9MICC</name>
<evidence type="ECO:0000313" key="2">
    <source>
        <dbReference type="EMBL" id="MDK6274568.1"/>
    </source>
</evidence>